<comment type="function">
    <text evidence="2 7">Catalyzes the epimerization of the C3' and C5'positions of dTDP-6-deoxy-D-xylo-4-hexulose, forming dTDP-6-deoxy-L-lyxo-4-hexulose.</text>
</comment>
<dbReference type="SUPFAM" id="SSF51182">
    <property type="entry name" value="RmlC-like cupins"/>
    <property type="match status" value="1"/>
</dbReference>
<evidence type="ECO:0000256" key="3">
    <source>
        <dbReference type="ARBA" id="ARBA00012098"/>
    </source>
</evidence>
<dbReference type="GO" id="GO:0000271">
    <property type="term" value="P:polysaccharide biosynthetic process"/>
    <property type="evidence" value="ECO:0007669"/>
    <property type="project" value="TreeGrafter"/>
</dbReference>
<dbReference type="RefSeq" id="WP_006748267.1">
    <property type="nucleotide sequence ID" value="NZ_CP007029.1"/>
</dbReference>
<dbReference type="InterPro" id="IPR014710">
    <property type="entry name" value="RmlC-like_jellyroll"/>
</dbReference>
<evidence type="ECO:0000313" key="8">
    <source>
        <dbReference type="EMBL" id="AHE98560.1"/>
    </source>
</evidence>
<dbReference type="Pfam" id="PF00908">
    <property type="entry name" value="dTDP_sugar_isom"/>
    <property type="match status" value="1"/>
</dbReference>
<dbReference type="CDD" id="cd00438">
    <property type="entry name" value="cupin_RmlC"/>
    <property type="match status" value="1"/>
</dbReference>
<accession>W0DNV1</accession>
<evidence type="ECO:0000313" key="9">
    <source>
        <dbReference type="Proteomes" id="UP000005289"/>
    </source>
</evidence>
<dbReference type="PANTHER" id="PTHR21047:SF2">
    <property type="entry name" value="THYMIDINE DIPHOSPHO-4-KETO-RHAMNOSE 3,5-EPIMERASE"/>
    <property type="match status" value="1"/>
</dbReference>
<keyword evidence="7" id="KW-0413">Isomerase</keyword>
<proteinExistence type="inferred from homology"/>
<dbReference type="InterPro" id="IPR000888">
    <property type="entry name" value="RmlC-like"/>
</dbReference>
<gene>
    <name evidence="8" type="ORF">THITH_10225</name>
</gene>
<feature type="active site" description="Proton acceptor" evidence="5">
    <location>
        <position position="61"/>
    </location>
</feature>
<evidence type="ECO:0000256" key="2">
    <source>
        <dbReference type="ARBA" id="ARBA00001997"/>
    </source>
</evidence>
<dbReference type="Proteomes" id="UP000005289">
    <property type="component" value="Chromosome"/>
</dbReference>
<evidence type="ECO:0000256" key="4">
    <source>
        <dbReference type="ARBA" id="ARBA00019595"/>
    </source>
</evidence>
<dbReference type="STRING" id="713585.THITH_10225"/>
<protein>
    <recommendedName>
        <fullName evidence="4 7">dTDP-4-dehydrorhamnose 3,5-epimerase</fullName>
        <ecNumber evidence="3 7">5.1.3.13</ecNumber>
    </recommendedName>
    <alternativeName>
        <fullName evidence="7">Thymidine diphospho-4-keto-rhamnose 3,5-epimerase</fullName>
    </alternativeName>
</protein>
<keyword evidence="9" id="KW-1185">Reference proteome</keyword>
<organism evidence="8 9">
    <name type="scientific">Thioalkalivibrio paradoxus ARh 1</name>
    <dbReference type="NCBI Taxonomy" id="713585"/>
    <lineage>
        <taxon>Bacteria</taxon>
        <taxon>Pseudomonadati</taxon>
        <taxon>Pseudomonadota</taxon>
        <taxon>Gammaproteobacteria</taxon>
        <taxon>Chromatiales</taxon>
        <taxon>Ectothiorhodospiraceae</taxon>
        <taxon>Thioalkalivibrio</taxon>
    </lineage>
</organism>
<dbReference type="OrthoDB" id="9800680at2"/>
<comment type="subunit">
    <text evidence="7">Homodimer.</text>
</comment>
<comment type="pathway">
    <text evidence="7">Carbohydrate biosynthesis; dTDP-L-rhamnose biosynthesis.</text>
</comment>
<name>W0DNV1_9GAMM</name>
<comment type="similarity">
    <text evidence="7">Belongs to the dTDP-4-dehydrorhamnose 3,5-epimerase family.</text>
</comment>
<dbReference type="GO" id="GO:0005829">
    <property type="term" value="C:cytosol"/>
    <property type="evidence" value="ECO:0007669"/>
    <property type="project" value="TreeGrafter"/>
</dbReference>
<dbReference type="HOGENOM" id="CLU_090940_1_1_6"/>
<dbReference type="GO" id="GO:0008830">
    <property type="term" value="F:dTDP-4-dehydrorhamnose 3,5-epimerase activity"/>
    <property type="evidence" value="ECO:0007669"/>
    <property type="project" value="UniProtKB-UniRule"/>
</dbReference>
<dbReference type="PANTHER" id="PTHR21047">
    <property type="entry name" value="DTDP-6-DEOXY-D-GLUCOSE-3,5 EPIMERASE"/>
    <property type="match status" value="1"/>
</dbReference>
<evidence type="ECO:0000256" key="5">
    <source>
        <dbReference type="PIRSR" id="PIRSR600888-1"/>
    </source>
</evidence>
<dbReference type="InterPro" id="IPR011051">
    <property type="entry name" value="RmlC_Cupin_sf"/>
</dbReference>
<comment type="catalytic activity">
    <reaction evidence="1 7">
        <text>dTDP-4-dehydro-6-deoxy-alpha-D-glucose = dTDP-4-dehydro-beta-L-rhamnose</text>
        <dbReference type="Rhea" id="RHEA:16969"/>
        <dbReference type="ChEBI" id="CHEBI:57649"/>
        <dbReference type="ChEBI" id="CHEBI:62830"/>
        <dbReference type="EC" id="5.1.3.13"/>
    </reaction>
</comment>
<sequence length="188" mass="21067">MKVLETALPGVLLLEPQVFGDERGFFMETYHAERYAAAGIERAFVQDNVSRSGHGILRGLHLQHPHAQGKLVYVLEGEVFDVAVDARVGSPTFGHWVGALLSATNKRQLWVPEGFAHGFCVTSEHALFCYKCTDLYHPETELSIRWDDPALGIDWPVRQPRLSQKDAQARCLDAIEPQRLPVFSVSSR</sequence>
<dbReference type="EC" id="5.1.3.13" evidence="3 7"/>
<feature type="site" description="Participates in a stacking interaction with the thymidine ring of dTDP-4-oxo-6-deoxyglucose" evidence="6">
    <location>
        <position position="136"/>
    </location>
</feature>
<dbReference type="EMBL" id="CP007029">
    <property type="protein sequence ID" value="AHE98560.1"/>
    <property type="molecule type" value="Genomic_DNA"/>
</dbReference>
<evidence type="ECO:0000256" key="7">
    <source>
        <dbReference type="RuleBase" id="RU364069"/>
    </source>
</evidence>
<feature type="active site" description="Proton donor" evidence="5">
    <location>
        <position position="130"/>
    </location>
</feature>
<reference evidence="8 9" key="1">
    <citation type="submission" date="2013-12" db="EMBL/GenBank/DDBJ databases">
        <authorList>
            <consortium name="DOE Joint Genome Institute"/>
            <person name="Muyzer G."/>
            <person name="Huntemann M."/>
            <person name="Han J."/>
            <person name="Chen A."/>
            <person name="Kyrpides N."/>
            <person name="Mavromatis K."/>
            <person name="Markowitz V."/>
            <person name="Palaniappan K."/>
            <person name="Ivanova N."/>
            <person name="Schaumberg A."/>
            <person name="Pati A."/>
            <person name="Liolios K."/>
            <person name="Nordberg H.P."/>
            <person name="Cantor M.N."/>
            <person name="Hua S.X."/>
            <person name="Woyke T."/>
        </authorList>
    </citation>
    <scope>NUCLEOTIDE SEQUENCE [LARGE SCALE GENOMIC DNA]</scope>
    <source>
        <strain evidence="8 9">ARh 1</strain>
    </source>
</reference>
<dbReference type="NCBIfam" id="TIGR01221">
    <property type="entry name" value="rmlC"/>
    <property type="match status" value="1"/>
</dbReference>
<dbReference type="KEGG" id="tti:THITH_10225"/>
<dbReference type="UniPathway" id="UPA00124"/>
<dbReference type="GO" id="GO:0019305">
    <property type="term" value="P:dTDP-rhamnose biosynthetic process"/>
    <property type="evidence" value="ECO:0007669"/>
    <property type="project" value="UniProtKB-UniRule"/>
</dbReference>
<dbReference type="AlphaFoldDB" id="W0DNV1"/>
<dbReference type="Gene3D" id="2.60.120.10">
    <property type="entry name" value="Jelly Rolls"/>
    <property type="match status" value="1"/>
</dbReference>
<evidence type="ECO:0000256" key="1">
    <source>
        <dbReference type="ARBA" id="ARBA00001298"/>
    </source>
</evidence>
<evidence type="ECO:0000256" key="6">
    <source>
        <dbReference type="PIRSR" id="PIRSR600888-3"/>
    </source>
</evidence>